<dbReference type="EMBL" id="CAJOBC010005923">
    <property type="protein sequence ID" value="CAF3880437.1"/>
    <property type="molecule type" value="Genomic_DNA"/>
</dbReference>
<feature type="compositionally biased region" description="Basic and acidic residues" evidence="1">
    <location>
        <begin position="55"/>
        <end position="64"/>
    </location>
</feature>
<keyword evidence="7" id="KW-1185">Reference proteome</keyword>
<evidence type="ECO:0000313" key="4">
    <source>
        <dbReference type="EMBL" id="CAF1125275.1"/>
    </source>
</evidence>
<dbReference type="Proteomes" id="UP000682733">
    <property type="component" value="Unassembled WGS sequence"/>
</dbReference>
<dbReference type="Proteomes" id="UP000677228">
    <property type="component" value="Unassembled WGS sequence"/>
</dbReference>
<dbReference type="PANTHER" id="PTHR47611:SF1">
    <property type="entry name" value="CCHC-TYPE DOMAIN-CONTAINING PROTEIN"/>
    <property type="match status" value="1"/>
</dbReference>
<evidence type="ECO:0000256" key="1">
    <source>
        <dbReference type="SAM" id="MobiDB-lite"/>
    </source>
</evidence>
<gene>
    <name evidence="3" type="ORF">GPM918_LOCUS19486</name>
    <name evidence="4" type="ORF">OVA965_LOCUS20378</name>
    <name evidence="5" type="ORF">SRO942_LOCUS19483</name>
    <name evidence="6" type="ORF">TMI583_LOCUS20733</name>
</gene>
<feature type="domain" description="HAT C-terminal dimerisation" evidence="2">
    <location>
        <begin position="85"/>
        <end position="163"/>
    </location>
</feature>
<feature type="compositionally biased region" description="Basic and acidic residues" evidence="1">
    <location>
        <begin position="29"/>
        <end position="44"/>
    </location>
</feature>
<organism evidence="3 7">
    <name type="scientific">Didymodactylos carnosus</name>
    <dbReference type="NCBI Taxonomy" id="1234261"/>
    <lineage>
        <taxon>Eukaryota</taxon>
        <taxon>Metazoa</taxon>
        <taxon>Spiralia</taxon>
        <taxon>Gnathifera</taxon>
        <taxon>Rotifera</taxon>
        <taxon>Eurotatoria</taxon>
        <taxon>Bdelloidea</taxon>
        <taxon>Philodinida</taxon>
        <taxon>Philodinidae</taxon>
        <taxon>Didymodactylos</taxon>
    </lineage>
</organism>
<dbReference type="EMBL" id="CAJNOK010010808">
    <property type="protein sequence ID" value="CAF1125275.1"/>
    <property type="molecule type" value="Genomic_DNA"/>
</dbReference>
<dbReference type="Proteomes" id="UP000681722">
    <property type="component" value="Unassembled WGS sequence"/>
</dbReference>
<dbReference type="OrthoDB" id="3062869at2759"/>
<dbReference type="SUPFAM" id="SSF53098">
    <property type="entry name" value="Ribonuclease H-like"/>
    <property type="match status" value="1"/>
</dbReference>
<dbReference type="Proteomes" id="UP000663829">
    <property type="component" value="Unassembled WGS sequence"/>
</dbReference>
<evidence type="ECO:0000259" key="2">
    <source>
        <dbReference type="Pfam" id="PF05699"/>
    </source>
</evidence>
<reference evidence="3" key="1">
    <citation type="submission" date="2021-02" db="EMBL/GenBank/DDBJ databases">
        <authorList>
            <person name="Nowell W R."/>
        </authorList>
    </citation>
    <scope>NUCLEOTIDE SEQUENCE</scope>
</reference>
<feature type="region of interest" description="Disordered" evidence="1">
    <location>
        <begin position="29"/>
        <end position="78"/>
    </location>
</feature>
<protein>
    <recommendedName>
        <fullName evidence="2">HAT C-terminal dimerisation domain-containing protein</fullName>
    </recommendedName>
</protein>
<evidence type="ECO:0000313" key="5">
    <source>
        <dbReference type="EMBL" id="CAF3880437.1"/>
    </source>
</evidence>
<dbReference type="AlphaFoldDB" id="A0A814QAJ9"/>
<evidence type="ECO:0000313" key="3">
    <source>
        <dbReference type="EMBL" id="CAF1116614.1"/>
    </source>
</evidence>
<dbReference type="Pfam" id="PF05699">
    <property type="entry name" value="Dimer_Tnp_hAT"/>
    <property type="match status" value="1"/>
</dbReference>
<dbReference type="GO" id="GO:0046983">
    <property type="term" value="F:protein dimerization activity"/>
    <property type="evidence" value="ECO:0007669"/>
    <property type="project" value="InterPro"/>
</dbReference>
<comment type="caution">
    <text evidence="3">The sequence shown here is derived from an EMBL/GenBank/DDBJ whole genome shotgun (WGS) entry which is preliminary data.</text>
</comment>
<sequence>MVICVLKLRKILRTSESLFKYNRQELDDKEQANQENNRDNRYNTDDLVEPESEVEEKKDQKDESVLDDDDKLSETENNSYRRLDEFDQYLALKIDKNRLSTNPLELWCENQRTYPILSKVARKVHSIPATMAAVERQFSSAGLVVTERRSSRNPEQIDNILLVRIVEE</sequence>
<dbReference type="EMBL" id="CAJOBA010019130">
    <property type="protein sequence ID" value="CAF3902538.1"/>
    <property type="molecule type" value="Genomic_DNA"/>
</dbReference>
<accession>A0A814QAJ9</accession>
<dbReference type="InterPro" id="IPR012337">
    <property type="entry name" value="RNaseH-like_sf"/>
</dbReference>
<name>A0A814QAJ9_9BILA</name>
<dbReference type="InterPro" id="IPR008906">
    <property type="entry name" value="HATC_C_dom"/>
</dbReference>
<dbReference type="PANTHER" id="PTHR47611">
    <property type="entry name" value="HAT DIMERISATION DOMAIN, C-TERMINAL"/>
    <property type="match status" value="1"/>
</dbReference>
<proteinExistence type="predicted"/>
<evidence type="ECO:0000313" key="6">
    <source>
        <dbReference type="EMBL" id="CAF3902538.1"/>
    </source>
</evidence>
<evidence type="ECO:0000313" key="7">
    <source>
        <dbReference type="Proteomes" id="UP000663829"/>
    </source>
</evidence>
<dbReference type="EMBL" id="CAJNOQ010005923">
    <property type="protein sequence ID" value="CAF1116614.1"/>
    <property type="molecule type" value="Genomic_DNA"/>
</dbReference>